<evidence type="ECO:0000313" key="2">
    <source>
        <dbReference type="Proteomes" id="UP000287651"/>
    </source>
</evidence>
<evidence type="ECO:0000313" key="1">
    <source>
        <dbReference type="EMBL" id="RRT50487.1"/>
    </source>
</evidence>
<comment type="caution">
    <text evidence="1">The sequence shown here is derived from an EMBL/GenBank/DDBJ whole genome shotgun (WGS) entry which is preliminary data.</text>
</comment>
<dbReference type="Proteomes" id="UP000287651">
    <property type="component" value="Unassembled WGS sequence"/>
</dbReference>
<name>A0A426YFN5_ENSVE</name>
<reference evidence="1 2" key="1">
    <citation type="journal article" date="2014" name="Agronomy (Basel)">
        <title>A Draft Genome Sequence for Ensete ventricosum, the Drought-Tolerant Tree Against Hunger.</title>
        <authorList>
            <person name="Harrison J."/>
            <person name="Moore K.A."/>
            <person name="Paszkiewicz K."/>
            <person name="Jones T."/>
            <person name="Grant M."/>
            <person name="Ambacheew D."/>
            <person name="Muzemil S."/>
            <person name="Studholme D.J."/>
        </authorList>
    </citation>
    <scope>NUCLEOTIDE SEQUENCE [LARGE SCALE GENOMIC DNA]</scope>
</reference>
<dbReference type="EMBL" id="AMZH03012742">
    <property type="protein sequence ID" value="RRT50487.1"/>
    <property type="molecule type" value="Genomic_DNA"/>
</dbReference>
<dbReference type="AlphaFoldDB" id="A0A426YFN5"/>
<accession>A0A426YFN5</accession>
<sequence>MLLPPLSLHYMLPVAFSSISRLSLLVERLPLLPLIVVASVIYSATCPVRSFYPLPLLDSTDAFFLDSRPQLYRFSTMLSNDSLCSILLRVPQIATAKGVAVAVTGDGLWSVAGGKCGWGVVEVAAMVAGLQPSITRLRRCWCKR</sequence>
<gene>
    <name evidence="1" type="ORF">B296_00028159</name>
</gene>
<proteinExistence type="predicted"/>
<protein>
    <submittedName>
        <fullName evidence="1">Uncharacterized protein</fullName>
    </submittedName>
</protein>
<organism evidence="1 2">
    <name type="scientific">Ensete ventricosum</name>
    <name type="common">Abyssinian banana</name>
    <name type="synonym">Musa ensete</name>
    <dbReference type="NCBI Taxonomy" id="4639"/>
    <lineage>
        <taxon>Eukaryota</taxon>
        <taxon>Viridiplantae</taxon>
        <taxon>Streptophyta</taxon>
        <taxon>Embryophyta</taxon>
        <taxon>Tracheophyta</taxon>
        <taxon>Spermatophyta</taxon>
        <taxon>Magnoliopsida</taxon>
        <taxon>Liliopsida</taxon>
        <taxon>Zingiberales</taxon>
        <taxon>Musaceae</taxon>
        <taxon>Ensete</taxon>
    </lineage>
</organism>